<keyword evidence="2" id="KW-1185">Reference proteome</keyword>
<dbReference type="InterPro" id="IPR017827">
    <property type="entry name" value="HSQ_synthase_HpnC"/>
</dbReference>
<dbReference type="InterPro" id="IPR044843">
    <property type="entry name" value="Trans_IPPS_bact-type"/>
</dbReference>
<dbReference type="GO" id="GO:0051996">
    <property type="term" value="F:squalene synthase [NAD(P)H] activity"/>
    <property type="evidence" value="ECO:0007669"/>
    <property type="project" value="InterPro"/>
</dbReference>
<organism evidence="1 2">
    <name type="scientific">Cupriavidus gilardii J11</name>
    <dbReference type="NCBI Taxonomy" id="936133"/>
    <lineage>
        <taxon>Bacteria</taxon>
        <taxon>Pseudomonadati</taxon>
        <taxon>Pseudomonadota</taxon>
        <taxon>Betaproteobacteria</taxon>
        <taxon>Burkholderiales</taxon>
        <taxon>Burkholderiaceae</taxon>
        <taxon>Cupriavidus</taxon>
    </lineage>
</organism>
<dbReference type="InterPro" id="IPR002060">
    <property type="entry name" value="Squ/phyt_synthse"/>
</dbReference>
<comment type="caution">
    <text evidence="1">The sequence shown here is derived from an EMBL/GenBank/DDBJ whole genome shotgun (WGS) entry which is preliminary data.</text>
</comment>
<dbReference type="Pfam" id="PF00494">
    <property type="entry name" value="SQS_PSY"/>
    <property type="match status" value="1"/>
</dbReference>
<reference evidence="1 2" key="1">
    <citation type="submission" date="2019-07" db="EMBL/GenBank/DDBJ databases">
        <title>Genome sequencing of lignin-degrading bacterial isolates.</title>
        <authorList>
            <person name="Gladden J."/>
        </authorList>
    </citation>
    <scope>NUCLEOTIDE SEQUENCE [LARGE SCALE GENOMIC DNA]</scope>
    <source>
        <strain evidence="1 2">J11</strain>
    </source>
</reference>
<dbReference type="SFLD" id="SFLDG01018">
    <property type="entry name" value="Squalene/Phytoene_Synthase_Lik"/>
    <property type="match status" value="1"/>
</dbReference>
<evidence type="ECO:0000313" key="2">
    <source>
        <dbReference type="Proteomes" id="UP000318141"/>
    </source>
</evidence>
<dbReference type="EMBL" id="VLJN01000045">
    <property type="protein sequence ID" value="TWG80475.1"/>
    <property type="molecule type" value="Genomic_DNA"/>
</dbReference>
<evidence type="ECO:0000313" key="1">
    <source>
        <dbReference type="EMBL" id="TWG80475.1"/>
    </source>
</evidence>
<dbReference type="SUPFAM" id="SSF48576">
    <property type="entry name" value="Terpenoid synthases"/>
    <property type="match status" value="1"/>
</dbReference>
<dbReference type="CDD" id="cd00683">
    <property type="entry name" value="Trans_IPPS_HH"/>
    <property type="match status" value="1"/>
</dbReference>
<sequence length="302" mass="33661">MPSPPTPSPDAIPTSGTRHDFAIDHYENFPVASVLLPRRLRRPVAVIYRFARTADDIADEGHAAPEDRLAALAELEAALDRIDAGADAGSPLMRALAQVIAEFRLPTSLFRDLLDAFRQDVTVHRHADWDSLLDYSRRSANPVGRLMLHLYGAATPDRFARSDAVCTGLQLANFWQDVAIDYARGRIYLPADTMARHGVDESALAEGRCDARWIAMMRELQAATGAMLQSGASLALELSRTLDWRIGWELRLVVLGGLRILERIEGVGYDVFRRRPTLRPYDWPLLLWRAATLQAASGERSH</sequence>
<dbReference type="InterPro" id="IPR033904">
    <property type="entry name" value="Trans_IPPS_HH"/>
</dbReference>
<protein>
    <submittedName>
        <fullName evidence="1">Squalene synthase HpnC</fullName>
    </submittedName>
</protein>
<dbReference type="GO" id="GO:0016114">
    <property type="term" value="P:terpenoid biosynthetic process"/>
    <property type="evidence" value="ECO:0007669"/>
    <property type="project" value="UniProtKB-ARBA"/>
</dbReference>
<dbReference type="AlphaFoldDB" id="A0A562B5H6"/>
<dbReference type="NCBIfam" id="TIGR03464">
    <property type="entry name" value="HpnC"/>
    <property type="match status" value="1"/>
</dbReference>
<dbReference type="InterPro" id="IPR008949">
    <property type="entry name" value="Isoprenoid_synthase_dom_sf"/>
</dbReference>
<proteinExistence type="predicted"/>
<dbReference type="Proteomes" id="UP000318141">
    <property type="component" value="Unassembled WGS sequence"/>
</dbReference>
<dbReference type="SFLD" id="SFLDG01212">
    <property type="entry name" value="Phytoene_synthase_like"/>
    <property type="match status" value="1"/>
</dbReference>
<dbReference type="PANTHER" id="PTHR31480">
    <property type="entry name" value="BIFUNCTIONAL LYCOPENE CYCLASE/PHYTOENE SYNTHASE"/>
    <property type="match status" value="1"/>
</dbReference>
<accession>A0A562B5H6</accession>
<dbReference type="GO" id="GO:0004311">
    <property type="term" value="F:geranylgeranyl diphosphate synthase activity"/>
    <property type="evidence" value="ECO:0007669"/>
    <property type="project" value="InterPro"/>
</dbReference>
<gene>
    <name evidence="1" type="ORF">L602_000500001210</name>
</gene>
<name>A0A562B5H6_9BURK</name>
<dbReference type="Gene3D" id="1.10.600.10">
    <property type="entry name" value="Farnesyl Diphosphate Synthase"/>
    <property type="match status" value="1"/>
</dbReference>
<dbReference type="SFLD" id="SFLDS00005">
    <property type="entry name" value="Isoprenoid_Synthase_Type_I"/>
    <property type="match status" value="1"/>
</dbReference>
<dbReference type="OrthoDB" id="9807580at2"/>